<keyword evidence="3" id="KW-1185">Reference proteome</keyword>
<organism evidence="2 3">
    <name type="scientific">Dyadobacter soli</name>
    <dbReference type="NCBI Taxonomy" id="659014"/>
    <lineage>
        <taxon>Bacteria</taxon>
        <taxon>Pseudomonadati</taxon>
        <taxon>Bacteroidota</taxon>
        <taxon>Cytophagia</taxon>
        <taxon>Cytophagales</taxon>
        <taxon>Spirosomataceae</taxon>
        <taxon>Dyadobacter</taxon>
    </lineage>
</organism>
<dbReference type="RefSeq" id="WP_090155015.1">
    <property type="nucleotide sequence ID" value="NZ_FNAN01000014.1"/>
</dbReference>
<dbReference type="Pfam" id="PF13650">
    <property type="entry name" value="Asp_protease_2"/>
    <property type="match status" value="2"/>
</dbReference>
<dbReference type="Proteomes" id="UP000198748">
    <property type="component" value="Unassembled WGS sequence"/>
</dbReference>
<dbReference type="Gene3D" id="2.40.70.10">
    <property type="entry name" value="Acid Proteases"/>
    <property type="match status" value="2"/>
</dbReference>
<name>A0A1G7QV85_9BACT</name>
<dbReference type="SUPFAM" id="SSF50156">
    <property type="entry name" value="PDZ domain-like"/>
    <property type="match status" value="1"/>
</dbReference>
<gene>
    <name evidence="2" type="ORF">SAMN04487996_114162</name>
</gene>
<evidence type="ECO:0000313" key="2">
    <source>
        <dbReference type="EMBL" id="SDG02383.1"/>
    </source>
</evidence>
<reference evidence="3" key="1">
    <citation type="submission" date="2016-10" db="EMBL/GenBank/DDBJ databases">
        <authorList>
            <person name="Varghese N."/>
            <person name="Submissions S."/>
        </authorList>
    </citation>
    <scope>NUCLEOTIDE SEQUENCE [LARGE SCALE GENOMIC DNA]</scope>
    <source>
        <strain evidence="3">DSM 25329</strain>
    </source>
</reference>
<dbReference type="InterPro" id="IPR001478">
    <property type="entry name" value="PDZ"/>
</dbReference>
<dbReference type="GO" id="GO:0008233">
    <property type="term" value="F:peptidase activity"/>
    <property type="evidence" value="ECO:0007669"/>
    <property type="project" value="UniProtKB-KW"/>
</dbReference>
<dbReference type="InterPro" id="IPR036034">
    <property type="entry name" value="PDZ_sf"/>
</dbReference>
<evidence type="ECO:0000259" key="1">
    <source>
        <dbReference type="PROSITE" id="PS50106"/>
    </source>
</evidence>
<protein>
    <submittedName>
        <fullName evidence="2">Aspartyl protease</fullName>
    </submittedName>
</protein>
<dbReference type="GO" id="GO:0006508">
    <property type="term" value="P:proteolysis"/>
    <property type="evidence" value="ECO:0007669"/>
    <property type="project" value="UniProtKB-KW"/>
</dbReference>
<dbReference type="InterPro" id="IPR041489">
    <property type="entry name" value="PDZ_6"/>
</dbReference>
<dbReference type="SMART" id="SM00228">
    <property type="entry name" value="PDZ"/>
    <property type="match status" value="1"/>
</dbReference>
<dbReference type="AlphaFoldDB" id="A0A1G7QV85"/>
<evidence type="ECO:0000313" key="3">
    <source>
        <dbReference type="Proteomes" id="UP000198748"/>
    </source>
</evidence>
<dbReference type="OrthoDB" id="3521766at2"/>
<proteinExistence type="predicted"/>
<dbReference type="Gene3D" id="2.30.42.10">
    <property type="match status" value="1"/>
</dbReference>
<feature type="domain" description="PDZ" evidence="1">
    <location>
        <begin position="338"/>
        <end position="395"/>
    </location>
</feature>
<keyword evidence="2" id="KW-0378">Hydrolase</keyword>
<keyword evidence="2" id="KW-0645">Protease</keyword>
<dbReference type="STRING" id="659014.SAMN04487996_114162"/>
<sequence length="422" mass="47792">MKTSKWFIAAIILFTHTLTFGHSSDVPPVSEEKYGYFLDKNHKTARIPFELHSNLILLYAKINDNDSLRFILDTGVSSIIITDPNVLKADKLRLTRKVNLTGAGEGASISAHVAIDNRFSMGRLKANHQNIVILEQDFLRLSEYVGVPVHGIFGYEIFNNFVVTIDFAKKEILLMRPERYKYKTSKGDKHPLIIEDTKPFTDAVTLFADGREHPIRVLIDTGAGHALLLNNTRKETFRLPEKVIRAQLGRGLNGVINGNLGRVDKMRLGRFELNNVVASFPDSIAFGSKIRAGAERQGNIGCELLRRFKVTFNYGERYMVLKPIKSRLREKFEHDMSGMEIRAEGTDLRNYFVNHIVDDSPAARAGLLEGDQLLFIDDHSASELNVSEIYKLMQRGDGKNIGLLVKRKGDIFFTQITLRRMI</sequence>
<dbReference type="Pfam" id="PF17820">
    <property type="entry name" value="PDZ_6"/>
    <property type="match status" value="1"/>
</dbReference>
<dbReference type="InterPro" id="IPR021109">
    <property type="entry name" value="Peptidase_aspartic_dom_sf"/>
</dbReference>
<dbReference type="PROSITE" id="PS50106">
    <property type="entry name" value="PDZ"/>
    <property type="match status" value="1"/>
</dbReference>
<accession>A0A1G7QV85</accession>
<dbReference type="EMBL" id="FNAN01000014">
    <property type="protein sequence ID" value="SDG02383.1"/>
    <property type="molecule type" value="Genomic_DNA"/>
</dbReference>